<reference evidence="2 3" key="1">
    <citation type="submission" date="2016-04" db="EMBL/GenBank/DDBJ databases">
        <title>A degradative enzymes factory behind the ericoid mycorrhizal symbiosis.</title>
        <authorList>
            <consortium name="DOE Joint Genome Institute"/>
            <person name="Martino E."/>
            <person name="Morin E."/>
            <person name="Grelet G."/>
            <person name="Kuo A."/>
            <person name="Kohler A."/>
            <person name="Daghino S."/>
            <person name="Barry K."/>
            <person name="Choi C."/>
            <person name="Cichocki N."/>
            <person name="Clum A."/>
            <person name="Copeland A."/>
            <person name="Hainaut M."/>
            <person name="Haridas S."/>
            <person name="Labutti K."/>
            <person name="Lindquist E."/>
            <person name="Lipzen A."/>
            <person name="Khouja H.-R."/>
            <person name="Murat C."/>
            <person name="Ohm R."/>
            <person name="Olson A."/>
            <person name="Spatafora J."/>
            <person name="Veneault-Fourrey C."/>
            <person name="Henrissat B."/>
            <person name="Grigoriev I."/>
            <person name="Martin F."/>
            <person name="Perotto S."/>
        </authorList>
    </citation>
    <scope>NUCLEOTIDE SEQUENCE [LARGE SCALE GENOMIC DNA]</scope>
    <source>
        <strain evidence="2 3">E</strain>
    </source>
</reference>
<dbReference type="RefSeq" id="XP_024733184.1">
    <property type="nucleotide sequence ID" value="XM_024887141.1"/>
</dbReference>
<dbReference type="InParanoid" id="A0A2J6SZR8"/>
<keyword evidence="3" id="KW-1185">Reference proteome</keyword>
<accession>A0A2J6SZR8</accession>
<evidence type="ECO:0000259" key="1">
    <source>
        <dbReference type="PROSITE" id="PS50097"/>
    </source>
</evidence>
<dbReference type="Proteomes" id="UP000235371">
    <property type="component" value="Unassembled WGS sequence"/>
</dbReference>
<dbReference type="InterPro" id="IPR011333">
    <property type="entry name" value="SKP1/BTB/POZ_sf"/>
</dbReference>
<sequence>MAEASNTPEFITAETLAQQHCPKSQGRWSKQRKIRPINEYVMRSNGKGASSVELSLGLAKPIQTWNLPEELLCDHSSYFRAVFQGEFKEGLVKKSALDEDLYTEKAVAHLINWIYTGKLECREEHDRKQPSSTHDCTWYSLYVLADMLDMFWLAKATVSRIRCCLEEGEWLPNQDEIYFVYKNTLEKSLLRELVVTQLVDAYVDKPEKGFAEDIQHWTDASACHPTFHCDVMKEVKHHTDLIDCDRPVACRFHFYQKPGRKRRTIR</sequence>
<evidence type="ECO:0000313" key="2">
    <source>
        <dbReference type="EMBL" id="PMD56280.1"/>
    </source>
</evidence>
<dbReference type="EMBL" id="KZ613848">
    <property type="protein sequence ID" value="PMD56280.1"/>
    <property type="molecule type" value="Genomic_DNA"/>
</dbReference>
<protein>
    <recommendedName>
        <fullName evidence="1">BTB domain-containing protein</fullName>
    </recommendedName>
</protein>
<dbReference type="SUPFAM" id="SSF54695">
    <property type="entry name" value="POZ domain"/>
    <property type="match status" value="1"/>
</dbReference>
<dbReference type="STRING" id="1095630.A0A2J6SZR8"/>
<dbReference type="InterPro" id="IPR000210">
    <property type="entry name" value="BTB/POZ_dom"/>
</dbReference>
<organism evidence="2 3">
    <name type="scientific">Hyaloscypha bicolor E</name>
    <dbReference type="NCBI Taxonomy" id="1095630"/>
    <lineage>
        <taxon>Eukaryota</taxon>
        <taxon>Fungi</taxon>
        <taxon>Dikarya</taxon>
        <taxon>Ascomycota</taxon>
        <taxon>Pezizomycotina</taxon>
        <taxon>Leotiomycetes</taxon>
        <taxon>Helotiales</taxon>
        <taxon>Hyaloscyphaceae</taxon>
        <taxon>Hyaloscypha</taxon>
        <taxon>Hyaloscypha bicolor</taxon>
    </lineage>
</organism>
<dbReference type="PANTHER" id="PTHR47843">
    <property type="entry name" value="BTB DOMAIN-CONTAINING PROTEIN-RELATED"/>
    <property type="match status" value="1"/>
</dbReference>
<dbReference type="GeneID" id="36595217"/>
<proteinExistence type="predicted"/>
<feature type="domain" description="BTB" evidence="1">
    <location>
        <begin position="50"/>
        <end position="123"/>
    </location>
</feature>
<gene>
    <name evidence="2" type="ORF">K444DRAFT_665925</name>
</gene>
<dbReference type="Gene3D" id="3.30.710.10">
    <property type="entry name" value="Potassium Channel Kv1.1, Chain A"/>
    <property type="match status" value="1"/>
</dbReference>
<dbReference type="PROSITE" id="PS50097">
    <property type="entry name" value="BTB"/>
    <property type="match status" value="1"/>
</dbReference>
<dbReference type="Pfam" id="PF00651">
    <property type="entry name" value="BTB"/>
    <property type="match status" value="1"/>
</dbReference>
<dbReference type="CDD" id="cd18186">
    <property type="entry name" value="BTB_POZ_ZBTB_KLHL-like"/>
    <property type="match status" value="1"/>
</dbReference>
<name>A0A2J6SZR8_9HELO</name>
<evidence type="ECO:0000313" key="3">
    <source>
        <dbReference type="Proteomes" id="UP000235371"/>
    </source>
</evidence>
<dbReference type="AlphaFoldDB" id="A0A2J6SZR8"/>
<dbReference type="OrthoDB" id="194443at2759"/>